<keyword evidence="3" id="KW-0808">Transferase</keyword>
<sequence length="219" mass="24382">MRQRSRLAGCSDAETSVASTNGLRMMGYMNMVATHPVVLTSRRLSLRPLKIADAARLARITNDPLVTRNLLKTTTPFTASDARELISRVRTKKSPVWAIDNGQLIGLIGIAGEFGYWLARSRWGKGYASEAARLVIDHAFQGLKVDALHANPIADNRVSRHLLKKLGFENNGATRAYCCERSRMVPLIRYKLDRQRWEEASVPAKADDRSPSPDPAPAW</sequence>
<dbReference type="InterPro" id="IPR016181">
    <property type="entry name" value="Acyl_CoA_acyltransferase"/>
</dbReference>
<dbReference type="InterPro" id="IPR051531">
    <property type="entry name" value="N-acetyltransferase"/>
</dbReference>
<dbReference type="EC" id="2.3.1.267" evidence="3"/>
<dbReference type="Gene3D" id="3.40.630.30">
    <property type="match status" value="1"/>
</dbReference>
<keyword evidence="3" id="KW-0012">Acyltransferase</keyword>
<feature type="domain" description="N-acetyltransferase" evidence="2">
    <location>
        <begin position="44"/>
        <end position="192"/>
    </location>
</feature>
<gene>
    <name evidence="3" type="ORF">QE369_002722</name>
</gene>
<dbReference type="Pfam" id="PF13302">
    <property type="entry name" value="Acetyltransf_3"/>
    <property type="match status" value="1"/>
</dbReference>
<evidence type="ECO:0000313" key="4">
    <source>
        <dbReference type="Proteomes" id="UP001255601"/>
    </source>
</evidence>
<dbReference type="Proteomes" id="UP001255601">
    <property type="component" value="Unassembled WGS sequence"/>
</dbReference>
<accession>A0AAJ2BAB7</accession>
<dbReference type="GO" id="GO:0008999">
    <property type="term" value="F:protein-N-terminal-alanine acetyltransferase activity"/>
    <property type="evidence" value="ECO:0007669"/>
    <property type="project" value="UniProtKB-EC"/>
</dbReference>
<evidence type="ECO:0000259" key="2">
    <source>
        <dbReference type="PROSITE" id="PS51186"/>
    </source>
</evidence>
<dbReference type="AlphaFoldDB" id="A0AAJ2BAB7"/>
<proteinExistence type="predicted"/>
<comment type="caution">
    <text evidence="3">The sequence shown here is derived from an EMBL/GenBank/DDBJ whole genome shotgun (WGS) entry which is preliminary data.</text>
</comment>
<name>A0AAJ2BAB7_9HYPH</name>
<dbReference type="EMBL" id="JAVIZC010000003">
    <property type="protein sequence ID" value="MDR6102525.1"/>
    <property type="molecule type" value="Genomic_DNA"/>
</dbReference>
<dbReference type="PROSITE" id="PS51186">
    <property type="entry name" value="GNAT"/>
    <property type="match status" value="1"/>
</dbReference>
<feature type="region of interest" description="Disordered" evidence="1">
    <location>
        <begin position="200"/>
        <end position="219"/>
    </location>
</feature>
<dbReference type="InterPro" id="IPR000182">
    <property type="entry name" value="GNAT_dom"/>
</dbReference>
<protein>
    <submittedName>
        <fullName evidence="3">Ribosomal-protein-alanine N-acetyltransferase</fullName>
        <ecNumber evidence="3">2.3.1.267</ecNumber>
    </submittedName>
</protein>
<reference evidence="3" key="1">
    <citation type="submission" date="2023-08" db="EMBL/GenBank/DDBJ databases">
        <title>Functional and genomic diversity of the sorghum phyllosphere microbiome.</title>
        <authorList>
            <person name="Shade A."/>
        </authorList>
    </citation>
    <scope>NUCLEOTIDE SEQUENCE</scope>
    <source>
        <strain evidence="3">SORGH_AS_0974</strain>
    </source>
</reference>
<organism evidence="3 4">
    <name type="scientific">Agrobacterium larrymoorei</name>
    <dbReference type="NCBI Taxonomy" id="160699"/>
    <lineage>
        <taxon>Bacteria</taxon>
        <taxon>Pseudomonadati</taxon>
        <taxon>Pseudomonadota</taxon>
        <taxon>Alphaproteobacteria</taxon>
        <taxon>Hyphomicrobiales</taxon>
        <taxon>Rhizobiaceae</taxon>
        <taxon>Rhizobium/Agrobacterium group</taxon>
        <taxon>Agrobacterium</taxon>
    </lineage>
</organism>
<dbReference type="SUPFAM" id="SSF55729">
    <property type="entry name" value="Acyl-CoA N-acyltransferases (Nat)"/>
    <property type="match status" value="1"/>
</dbReference>
<evidence type="ECO:0000256" key="1">
    <source>
        <dbReference type="SAM" id="MobiDB-lite"/>
    </source>
</evidence>
<feature type="compositionally biased region" description="Basic and acidic residues" evidence="1">
    <location>
        <begin position="200"/>
        <end position="211"/>
    </location>
</feature>
<dbReference type="PANTHER" id="PTHR43792">
    <property type="entry name" value="GNAT FAMILY, PUTATIVE (AFU_ORTHOLOGUE AFUA_3G00765)-RELATED-RELATED"/>
    <property type="match status" value="1"/>
</dbReference>
<evidence type="ECO:0000313" key="3">
    <source>
        <dbReference type="EMBL" id="MDR6102525.1"/>
    </source>
</evidence>